<dbReference type="AlphaFoldDB" id="A0A1V6TSI2"/>
<dbReference type="CDD" id="cd15482">
    <property type="entry name" value="Sialidase_non-viral"/>
    <property type="match status" value="1"/>
</dbReference>
<feature type="compositionally biased region" description="Pro residues" evidence="1">
    <location>
        <begin position="45"/>
        <end position="58"/>
    </location>
</feature>
<feature type="compositionally biased region" description="Gly residues" evidence="1">
    <location>
        <begin position="30"/>
        <end position="44"/>
    </location>
</feature>
<gene>
    <name evidence="2" type="ORF">PENSTE_c003G09724</name>
</gene>
<feature type="region of interest" description="Disordered" evidence="1">
    <location>
        <begin position="16"/>
        <end position="84"/>
    </location>
</feature>
<protein>
    <recommendedName>
        <fullName evidence="4">Sialidase domain-containing protein</fullName>
    </recommendedName>
</protein>
<dbReference type="InterPro" id="IPR036278">
    <property type="entry name" value="Sialidase_sf"/>
</dbReference>
<proteinExistence type="predicted"/>
<evidence type="ECO:0000313" key="3">
    <source>
        <dbReference type="Proteomes" id="UP000191285"/>
    </source>
</evidence>
<dbReference type="STRING" id="303698.A0A1V6TSI2"/>
<dbReference type="EMBL" id="MLKD01000003">
    <property type="protein sequence ID" value="OQE28503.1"/>
    <property type="molecule type" value="Genomic_DNA"/>
</dbReference>
<keyword evidence="3" id="KW-1185">Reference proteome</keyword>
<sequence length="391" mass="42585">MPGHLGQKVLNALGVGHSHDQQQQQQYPGGYQGGNPGGYPGGPGGGPPGIPPGHPGPQNPRRGVVNNDERPLSSHPNRGTYPRLARLSDGSILSSFTRFPDGKRALCVARSTDNGRTFENISEVTRAAGDVDNMFLCEVGPGVVLAAFRNHDQGEHGPTHFRITVCRSTDGGQTWRFAAQAFEKRPPFGIWEPFMRLGRRGEVQLTFSQEFAHNNQCTMLTVSHDQGSTWSRPTCLHGDNDPRRDGMNGIARTFDNGREALVMVFETTTYGPFDVEALISYDDGASWHNRHQVYRPRQGHNAGSPQLASFADGSLVCVFMTDDDSNQVAWVKHASIKVCFAGPPQNGQIVWGPPVLVSPASSFWPGIMALDHHTALVTYDRGGPLAKTVSW</sequence>
<organism evidence="2 3">
    <name type="scientific">Penicillium steckii</name>
    <dbReference type="NCBI Taxonomy" id="303698"/>
    <lineage>
        <taxon>Eukaryota</taxon>
        <taxon>Fungi</taxon>
        <taxon>Dikarya</taxon>
        <taxon>Ascomycota</taxon>
        <taxon>Pezizomycotina</taxon>
        <taxon>Eurotiomycetes</taxon>
        <taxon>Eurotiomycetidae</taxon>
        <taxon>Eurotiales</taxon>
        <taxon>Aspergillaceae</taxon>
        <taxon>Penicillium</taxon>
    </lineage>
</organism>
<dbReference type="SUPFAM" id="SSF50939">
    <property type="entry name" value="Sialidases"/>
    <property type="match status" value="1"/>
</dbReference>
<accession>A0A1V6TSI2</accession>
<comment type="caution">
    <text evidence="2">The sequence shown here is derived from an EMBL/GenBank/DDBJ whole genome shotgun (WGS) entry which is preliminary data.</text>
</comment>
<reference evidence="3" key="1">
    <citation type="journal article" date="2017" name="Nat. Microbiol.">
        <title>Global analysis of biosynthetic gene clusters reveals vast potential of secondary metabolite production in Penicillium species.</title>
        <authorList>
            <person name="Nielsen J.C."/>
            <person name="Grijseels S."/>
            <person name="Prigent S."/>
            <person name="Ji B."/>
            <person name="Dainat J."/>
            <person name="Nielsen K.F."/>
            <person name="Frisvad J.C."/>
            <person name="Workman M."/>
            <person name="Nielsen J."/>
        </authorList>
    </citation>
    <scope>NUCLEOTIDE SEQUENCE [LARGE SCALE GENOMIC DNA]</scope>
    <source>
        <strain evidence="3">IBT 24891</strain>
    </source>
</reference>
<dbReference type="Gene3D" id="2.120.10.10">
    <property type="match status" value="1"/>
</dbReference>
<evidence type="ECO:0000256" key="1">
    <source>
        <dbReference type="SAM" id="MobiDB-lite"/>
    </source>
</evidence>
<dbReference type="Proteomes" id="UP000191285">
    <property type="component" value="Unassembled WGS sequence"/>
</dbReference>
<evidence type="ECO:0000313" key="2">
    <source>
        <dbReference type="EMBL" id="OQE28503.1"/>
    </source>
</evidence>
<evidence type="ECO:0008006" key="4">
    <source>
        <dbReference type="Google" id="ProtNLM"/>
    </source>
</evidence>
<dbReference type="OrthoDB" id="2739686at2759"/>
<dbReference type="PANTHER" id="PTHR38792:SF3">
    <property type="entry name" value="BNR_ASP-BOX REPEAT DOMAIN PROTEIN (AFU_ORTHOLOGUE AFUA_7G06430)-RELATED"/>
    <property type="match status" value="1"/>
</dbReference>
<dbReference type="PANTHER" id="PTHR38792">
    <property type="entry name" value="BNR/ASP-BOX REPEAT DOMAIN PROTEIN (AFU_ORTHOLOGUE AFUA_7G06430)-RELATED"/>
    <property type="match status" value="1"/>
</dbReference>
<name>A0A1V6TSI2_9EURO</name>